<evidence type="ECO:0000313" key="5">
    <source>
        <dbReference type="EMBL" id="GGY94085.1"/>
    </source>
</evidence>
<evidence type="ECO:0000256" key="2">
    <source>
        <dbReference type="SAM" id="MobiDB-lite"/>
    </source>
</evidence>
<feature type="compositionally biased region" description="Basic and acidic residues" evidence="2">
    <location>
        <begin position="565"/>
        <end position="575"/>
    </location>
</feature>
<feature type="compositionally biased region" description="Pro residues" evidence="2">
    <location>
        <begin position="502"/>
        <end position="516"/>
    </location>
</feature>
<feature type="compositionally biased region" description="Low complexity" evidence="2">
    <location>
        <begin position="312"/>
        <end position="335"/>
    </location>
</feature>
<feature type="region of interest" description="Disordered" evidence="2">
    <location>
        <begin position="491"/>
        <end position="534"/>
    </location>
</feature>
<dbReference type="Pfam" id="PF14559">
    <property type="entry name" value="TPR_19"/>
    <property type="match status" value="1"/>
</dbReference>
<dbReference type="SUPFAM" id="SSF110997">
    <property type="entry name" value="Sporulation related repeat"/>
    <property type="match status" value="1"/>
</dbReference>
<feature type="region of interest" description="Disordered" evidence="2">
    <location>
        <begin position="560"/>
        <end position="581"/>
    </location>
</feature>
<protein>
    <recommendedName>
        <fullName evidence="4">SPOR domain-containing protein</fullName>
    </recommendedName>
</protein>
<feature type="domain" description="SPOR" evidence="4">
    <location>
        <begin position="579"/>
        <end position="661"/>
    </location>
</feature>
<feature type="compositionally biased region" description="Low complexity" evidence="2">
    <location>
        <begin position="517"/>
        <end position="526"/>
    </location>
</feature>
<dbReference type="InterPro" id="IPR011990">
    <property type="entry name" value="TPR-like_helical_dom_sf"/>
</dbReference>
<keyword evidence="6" id="KW-1185">Reference proteome</keyword>
<feature type="region of interest" description="Disordered" evidence="2">
    <location>
        <begin position="303"/>
        <end position="372"/>
    </location>
</feature>
<dbReference type="PROSITE" id="PS51724">
    <property type="entry name" value="SPOR"/>
    <property type="match status" value="1"/>
</dbReference>
<evidence type="ECO:0000256" key="1">
    <source>
        <dbReference type="PROSITE-ProRule" id="PRU00339"/>
    </source>
</evidence>
<dbReference type="Pfam" id="PF05036">
    <property type="entry name" value="SPOR"/>
    <property type="match status" value="1"/>
</dbReference>
<keyword evidence="1" id="KW-0802">TPR repeat</keyword>
<dbReference type="GO" id="GO:0042834">
    <property type="term" value="F:peptidoglycan binding"/>
    <property type="evidence" value="ECO:0007669"/>
    <property type="project" value="InterPro"/>
</dbReference>
<name>A0A918P9K6_9SPHN</name>
<keyword evidence="3" id="KW-0732">Signal</keyword>
<feature type="region of interest" description="Disordered" evidence="2">
    <location>
        <begin position="439"/>
        <end position="464"/>
    </location>
</feature>
<feature type="compositionally biased region" description="Low complexity" evidence="2">
    <location>
        <begin position="357"/>
        <end position="371"/>
    </location>
</feature>
<gene>
    <name evidence="5" type="ORF">GCM10011614_06350</name>
</gene>
<dbReference type="AlphaFoldDB" id="A0A918P9K6"/>
<sequence length="673" mass="67921">MRVRRNSAVIGRRARRALALRRLALPVCALLGAAGVHAQTAPVVSRPVVQPVPGAGSAALNAALSRLGRNPRDSAALLDAGNAASTMGDFAAAIGFYRRAEQIAPGDPQIKIGLAGALTGSGDPVAAIAAYDAAEKAGAAPAQIAADRGLAYDLVGDNLTAQRYYAQAPRGGPGEAGLRLRLALSQAIGGDASASELTLMPLMRQQDKPAWRTRAFALAIGGDVPQATQVVETILPGELAERIVPYLRYMPRLTRAQQAAAANLGKFPRAAEVGIDDTRIAAITPAGGFPRHMAAAAAGLVPKGEPLGSGGSKKASARTAKAARQARADSAAAATKRGELSAVADASARTAPPPIKPATATTAPEPVTLAANGELPPVNRRVELPPATALTAAAPAPSPAPVAAKPASVELPRVAVATPPARKAGPGFDLARLPQSRASAEAVTSAPAPAALTPAAPPPAVATTPAPVAAAPVELPPAAAPAAVPPAVSNPAPPALAASTPPASPAPATPAPPAPAPAVAQPAARAPQPPSLADIFADLDKPTLKAGPVSGAVDISRISPARPVVKPEPKPEVKKPAPPAHPSRIWVQVGVGRDKSAIAYDWRRMSRQASALFKGKGPFLSDYGQTNRILAGPFATEKAAETFLTQARKADIGDGAHVWISPAGQVVDQLGDD</sequence>
<dbReference type="InterPro" id="IPR007730">
    <property type="entry name" value="SPOR-like_dom"/>
</dbReference>
<feature type="repeat" description="TPR" evidence="1">
    <location>
        <begin position="74"/>
        <end position="107"/>
    </location>
</feature>
<evidence type="ECO:0000313" key="6">
    <source>
        <dbReference type="Proteomes" id="UP000648075"/>
    </source>
</evidence>
<evidence type="ECO:0000256" key="3">
    <source>
        <dbReference type="SAM" id="SignalP"/>
    </source>
</evidence>
<dbReference type="SUPFAM" id="SSF48452">
    <property type="entry name" value="TPR-like"/>
    <property type="match status" value="1"/>
</dbReference>
<dbReference type="EMBL" id="BMZA01000001">
    <property type="protein sequence ID" value="GGY94085.1"/>
    <property type="molecule type" value="Genomic_DNA"/>
</dbReference>
<dbReference type="InterPro" id="IPR019734">
    <property type="entry name" value="TPR_rpt"/>
</dbReference>
<comment type="caution">
    <text evidence="5">The sequence shown here is derived from an EMBL/GenBank/DDBJ whole genome shotgun (WGS) entry which is preliminary data.</text>
</comment>
<dbReference type="PRINTS" id="PR01217">
    <property type="entry name" value="PRICHEXTENSN"/>
</dbReference>
<accession>A0A918P9K6</accession>
<feature type="signal peptide" evidence="3">
    <location>
        <begin position="1"/>
        <end position="38"/>
    </location>
</feature>
<dbReference type="Proteomes" id="UP000648075">
    <property type="component" value="Unassembled WGS sequence"/>
</dbReference>
<dbReference type="InterPro" id="IPR036680">
    <property type="entry name" value="SPOR-like_sf"/>
</dbReference>
<dbReference type="Gene3D" id="1.25.40.10">
    <property type="entry name" value="Tetratricopeptide repeat domain"/>
    <property type="match status" value="1"/>
</dbReference>
<organism evidence="5 6">
    <name type="scientific">Novosphingobium colocasiae</name>
    <dbReference type="NCBI Taxonomy" id="1256513"/>
    <lineage>
        <taxon>Bacteria</taxon>
        <taxon>Pseudomonadati</taxon>
        <taxon>Pseudomonadota</taxon>
        <taxon>Alphaproteobacteria</taxon>
        <taxon>Sphingomonadales</taxon>
        <taxon>Sphingomonadaceae</taxon>
        <taxon>Novosphingobium</taxon>
    </lineage>
</organism>
<evidence type="ECO:0000259" key="4">
    <source>
        <dbReference type="PROSITE" id="PS51724"/>
    </source>
</evidence>
<feature type="compositionally biased region" description="Low complexity" evidence="2">
    <location>
        <begin position="439"/>
        <end position="454"/>
    </location>
</feature>
<reference evidence="5" key="1">
    <citation type="journal article" date="2014" name="Int. J. Syst. Evol. Microbiol.">
        <title>Complete genome sequence of Corynebacterium casei LMG S-19264T (=DSM 44701T), isolated from a smear-ripened cheese.</title>
        <authorList>
            <consortium name="US DOE Joint Genome Institute (JGI-PGF)"/>
            <person name="Walter F."/>
            <person name="Albersmeier A."/>
            <person name="Kalinowski J."/>
            <person name="Ruckert C."/>
        </authorList>
    </citation>
    <scope>NUCLEOTIDE SEQUENCE</scope>
    <source>
        <strain evidence="5">KCTC 32255</strain>
    </source>
</reference>
<feature type="compositionally biased region" description="Low complexity" evidence="2">
    <location>
        <begin position="491"/>
        <end position="501"/>
    </location>
</feature>
<dbReference type="PROSITE" id="PS50005">
    <property type="entry name" value="TPR"/>
    <property type="match status" value="1"/>
</dbReference>
<proteinExistence type="predicted"/>
<reference evidence="5" key="2">
    <citation type="submission" date="2020-09" db="EMBL/GenBank/DDBJ databases">
        <authorList>
            <person name="Sun Q."/>
            <person name="Kim S."/>
        </authorList>
    </citation>
    <scope>NUCLEOTIDE SEQUENCE</scope>
    <source>
        <strain evidence="5">KCTC 32255</strain>
    </source>
</reference>
<feature type="chain" id="PRO_5037893166" description="SPOR domain-containing protein" evidence="3">
    <location>
        <begin position="39"/>
        <end position="673"/>
    </location>
</feature>